<protein>
    <submittedName>
        <fullName evidence="1">BPI/LBP family protein</fullName>
    </submittedName>
</protein>
<evidence type="ECO:0000313" key="2">
    <source>
        <dbReference type="Proteomes" id="UP001060215"/>
    </source>
</evidence>
<dbReference type="Proteomes" id="UP001060215">
    <property type="component" value="Chromosome 7"/>
</dbReference>
<organism evidence="1 2">
    <name type="scientific">Camellia lanceoleosa</name>
    <dbReference type="NCBI Taxonomy" id="1840588"/>
    <lineage>
        <taxon>Eukaryota</taxon>
        <taxon>Viridiplantae</taxon>
        <taxon>Streptophyta</taxon>
        <taxon>Embryophyta</taxon>
        <taxon>Tracheophyta</taxon>
        <taxon>Spermatophyta</taxon>
        <taxon>Magnoliopsida</taxon>
        <taxon>eudicotyledons</taxon>
        <taxon>Gunneridae</taxon>
        <taxon>Pentapetalae</taxon>
        <taxon>asterids</taxon>
        <taxon>Ericales</taxon>
        <taxon>Theaceae</taxon>
        <taxon>Camellia</taxon>
    </lineage>
</organism>
<name>A0ACC0GYA2_9ERIC</name>
<dbReference type="EMBL" id="CM045764">
    <property type="protein sequence ID" value="KAI8005795.1"/>
    <property type="molecule type" value="Genomic_DNA"/>
</dbReference>
<comment type="caution">
    <text evidence="1">The sequence shown here is derived from an EMBL/GenBank/DDBJ whole genome shotgun (WGS) entry which is preliminary data.</text>
</comment>
<accession>A0ACC0GYA2</accession>
<evidence type="ECO:0000313" key="1">
    <source>
        <dbReference type="EMBL" id="KAI8005795.1"/>
    </source>
</evidence>
<proteinExistence type="predicted"/>
<gene>
    <name evidence="1" type="ORF">LOK49_LG07G03436</name>
</gene>
<reference evidence="1 2" key="1">
    <citation type="journal article" date="2022" name="Plant J.">
        <title>Chromosome-level genome of Camellia lanceoleosa provides a valuable resource for understanding genome evolution and self-incompatibility.</title>
        <authorList>
            <person name="Gong W."/>
            <person name="Xiao S."/>
            <person name="Wang L."/>
            <person name="Liao Z."/>
            <person name="Chang Y."/>
            <person name="Mo W."/>
            <person name="Hu G."/>
            <person name="Li W."/>
            <person name="Zhao G."/>
            <person name="Zhu H."/>
            <person name="Hu X."/>
            <person name="Ji K."/>
            <person name="Xiang X."/>
            <person name="Song Q."/>
            <person name="Yuan D."/>
            <person name="Jin S."/>
            <person name="Zhang L."/>
        </authorList>
    </citation>
    <scope>NUCLEOTIDE SEQUENCE [LARGE SCALE GENOMIC DNA]</scope>
    <source>
        <strain evidence="1">SQ_2022a</strain>
    </source>
</reference>
<keyword evidence="2" id="KW-1185">Reference proteome</keyword>
<sequence>MTPLEVPQIEKPVKIPVVGTVHITLSNIVLYQLEVPNSTAKSGDTGITIVASGAKAYLNMNWSYHYGTWLEIKDKGVAAVEVKGMEIGLTLGLKNQQGTLELSLLQYGCHVEDISIKMEGGASWLYQGIVDAFDKKIRSQIEDAISEKIEDGIIELDSSLQSLPKEVAVDKISALNVTFVNDLVFSNSFIGLEIDGLFTTRDEIKASNHYSRNSLASVPCEGPAKMVGISIHENVLNSASLVYFNADVMHWIVDEIPDQFLLNTAEWRHVLPQLYNQYPNDEMNVNISITSPPIIKVTQQNIDAEIYSDLTIDVLDVGKVIPVACISVVINLSGYPEISRNNLAGSVKLNDLTLSLKWSTIGSLHIHLLQPAIEAVLKTVLVPYVNLLLWKGVPLPDLLGYTLHNAKFSYIDSRIIVCSDIASLEQHKLDALVVYYDFCTKASFTNTLLIPYYSNLRPSQSSLFNYPPKGFSSNLSFFEAVLGIFNVYGVRDMVNSDNLTEDDAGSIVGEKRPAENREDVELGVPLPKKARNGGGLVGNVKKVAEIVLVLAAMGKMRGGRNPTAAEKEMMAEARVKLSERLGFRPPKMSIADKLLITKQKMEKSEEFSLRSAMHSSQRLQKNSGAVPESHRASHTTRMFPSDKPNHALISSGGFQPCSPLGVSAANSTSLPYQLPASEVRTSSVSSGLPTNLPGGDSSSSMLPRVERPHFRLDPRSNGSSHTLQIQANSSGDHALLKTSAWSLQPQSASSGKTGPDNKVLPHQAESTANLTTSRMAPQATTSKPLITQTTSGHLPTGHQHVPGMNFVQVPLLSNTHSEIGKIVQKLLQPQLPLHPTWTPPSRDCMNKALTCQVCKLTINEVENVLVCDACEKGYHLKCLQSRNQKGIPRGEWHCFKCLSLSNGKPLPPKYGRVTRNIIAPKMLPNTAAVQSSPEKKVGTLGEKGNQKITANGNSGLQSAPAGSMGNNHNHSASGSNIPNAREMQGNDILSSREKLDNKRHFETCPNNEIRTSGHACVSSTAVSLVERSCEEKLVSESKAQSPATPSETITKMLDHMQTSSNPQNNDQKGLANNAGIPSKQCNNNNLTVKDSERSDSCKTFDGNPNDNIIQEEQGVALPESVETSGTGLLASEQASSSSDGSNDVDWIGDVLQVVDEKTYYPSCCINGVLYKVQDHALFQFNNDKPMPSKLQAMWEDNKTRSKWVIVNRCYFPCDLRRQLGRVYESNHGSAMLAGLIRGPCEVLPPGKFIEESERRSRLGSAANDGLWPLFVCKWIYDESKGQANTYPFDQVTCFRGAVQTISEASITCLLYNM</sequence>